<dbReference type="EMBL" id="JAACJJ010000046">
    <property type="protein sequence ID" value="KAF5313889.1"/>
    <property type="molecule type" value="Genomic_DNA"/>
</dbReference>
<accession>A0A8H5AZ50</accession>
<dbReference type="Gene3D" id="3.40.50.1010">
    <property type="entry name" value="5'-nuclease"/>
    <property type="match status" value="1"/>
</dbReference>
<evidence type="ECO:0000259" key="1">
    <source>
        <dbReference type="Pfam" id="PF13638"/>
    </source>
</evidence>
<dbReference type="Pfam" id="PF13638">
    <property type="entry name" value="PIN_4"/>
    <property type="match status" value="1"/>
</dbReference>
<dbReference type="InterPro" id="IPR002716">
    <property type="entry name" value="PIN_dom"/>
</dbReference>
<evidence type="ECO:0000313" key="3">
    <source>
        <dbReference type="EMBL" id="KAF5313889.1"/>
    </source>
</evidence>
<dbReference type="Proteomes" id="UP000567179">
    <property type="component" value="Unassembled WGS sequence"/>
</dbReference>
<reference evidence="2 4" key="1">
    <citation type="journal article" date="2020" name="ISME J.">
        <title>Uncovering the hidden diversity of litter-decomposition mechanisms in mushroom-forming fungi.</title>
        <authorList>
            <person name="Floudas D."/>
            <person name="Bentzer J."/>
            <person name="Ahren D."/>
            <person name="Johansson T."/>
            <person name="Persson P."/>
            <person name="Tunlid A."/>
        </authorList>
    </citation>
    <scope>NUCLEOTIDE SEQUENCE [LARGE SCALE GENOMIC DNA]</scope>
    <source>
        <strain evidence="2 4">CBS 101986</strain>
    </source>
</reference>
<dbReference type="EMBL" id="JAACJJ010000048">
    <property type="protein sequence ID" value="KAF5313548.1"/>
    <property type="molecule type" value="Genomic_DNA"/>
</dbReference>
<evidence type="ECO:0000313" key="4">
    <source>
        <dbReference type="Proteomes" id="UP000567179"/>
    </source>
</evidence>
<gene>
    <name evidence="3" type="ORF">D9619_012996</name>
    <name evidence="2" type="ORF">D9619_013741</name>
</gene>
<evidence type="ECO:0000313" key="2">
    <source>
        <dbReference type="EMBL" id="KAF5313548.1"/>
    </source>
</evidence>
<feature type="domain" description="PIN" evidence="1">
    <location>
        <begin position="71"/>
        <end position="145"/>
    </location>
</feature>
<dbReference type="AlphaFoldDB" id="A0A8H5AZ50"/>
<protein>
    <recommendedName>
        <fullName evidence="1">PIN domain-containing protein</fullName>
    </recommendedName>
</protein>
<keyword evidence="4" id="KW-1185">Reference proteome</keyword>
<dbReference type="OrthoDB" id="2691452at2759"/>
<sequence>MISRNQESEEDENDLEEVKALKVHRRYLKSLLQSTRQSALPAREARGPCSGRCSADDECPQLCIAPGYTILVINTNILLSSLSAISSLIELQKWTVVILLPVVMELDGLLTNILPQLNEATQTAEAAMAYIAGHIRSHLMSLATWTSETTVHHGSGGHVVTGKIAKSLEPVTLKADKSLFFQEAGVERICVIMKS</sequence>
<organism evidence="2 4">
    <name type="scientific">Psilocybe cf. subviscida</name>
    <dbReference type="NCBI Taxonomy" id="2480587"/>
    <lineage>
        <taxon>Eukaryota</taxon>
        <taxon>Fungi</taxon>
        <taxon>Dikarya</taxon>
        <taxon>Basidiomycota</taxon>
        <taxon>Agaricomycotina</taxon>
        <taxon>Agaricomycetes</taxon>
        <taxon>Agaricomycetidae</taxon>
        <taxon>Agaricales</taxon>
        <taxon>Agaricineae</taxon>
        <taxon>Strophariaceae</taxon>
        <taxon>Psilocybe</taxon>
    </lineage>
</organism>
<comment type="caution">
    <text evidence="2">The sequence shown here is derived from an EMBL/GenBank/DDBJ whole genome shotgun (WGS) entry which is preliminary data.</text>
</comment>
<name>A0A8H5AZ50_9AGAR</name>
<proteinExistence type="predicted"/>